<reference evidence="1 2" key="1">
    <citation type="journal article" date="2016" name="Proc. Natl. Acad. Sci. U.S.A.">
        <title>Comparative genomics of biotechnologically important yeasts.</title>
        <authorList>
            <person name="Riley R."/>
            <person name="Haridas S."/>
            <person name="Wolfe K.H."/>
            <person name="Lopes M.R."/>
            <person name="Hittinger C.T."/>
            <person name="Goeker M."/>
            <person name="Salamov A.A."/>
            <person name="Wisecaver J.H."/>
            <person name="Long T.M."/>
            <person name="Calvey C.H."/>
            <person name="Aerts A.L."/>
            <person name="Barry K.W."/>
            <person name="Choi C."/>
            <person name="Clum A."/>
            <person name="Coughlan A.Y."/>
            <person name="Deshpande S."/>
            <person name="Douglass A.P."/>
            <person name="Hanson S.J."/>
            <person name="Klenk H.-P."/>
            <person name="LaButti K.M."/>
            <person name="Lapidus A."/>
            <person name="Lindquist E.A."/>
            <person name="Lipzen A.M."/>
            <person name="Meier-Kolthoff J.P."/>
            <person name="Ohm R.A."/>
            <person name="Otillar R.P."/>
            <person name="Pangilinan J.L."/>
            <person name="Peng Y."/>
            <person name="Rokas A."/>
            <person name="Rosa C.A."/>
            <person name="Scheuner C."/>
            <person name="Sibirny A.A."/>
            <person name="Slot J.C."/>
            <person name="Stielow J.B."/>
            <person name="Sun H."/>
            <person name="Kurtzman C.P."/>
            <person name="Blackwell M."/>
            <person name="Grigoriev I.V."/>
            <person name="Jeffries T.W."/>
        </authorList>
    </citation>
    <scope>NUCLEOTIDE SEQUENCE [LARGE SCALE GENOMIC DNA]</scope>
    <source>
        <strain evidence="1 2">NRRL Y-11557</strain>
    </source>
</reference>
<gene>
    <name evidence="1" type="ORF">LIPSTDRAFT_124359</name>
</gene>
<dbReference type="EMBL" id="KV454289">
    <property type="protein sequence ID" value="ODQ76168.1"/>
    <property type="molecule type" value="Genomic_DNA"/>
</dbReference>
<name>A0A1E3QF13_LIPST</name>
<dbReference type="AlphaFoldDB" id="A0A1E3QF13"/>
<sequence length="198" mass="21918">MNTIPVLAVCDISPQRRVLNHIIAYHADSTQNQVKRFAVDFKTCVACPHFGLYIYDNIVVTLLVLGAHCSRWSVIGVNVNDLSLPFLAAARPPRDQLHIFYQNRALFTAILDQKQRTLPPLAAINHDVTGPVSDRAFSNDDTGQLTAGRSRRGIALEYGLSVTGATVADDAEYTDAFFALLFSEAPMDYWLNGLEYGM</sequence>
<accession>A0A1E3QF13</accession>
<evidence type="ECO:0000313" key="2">
    <source>
        <dbReference type="Proteomes" id="UP000094385"/>
    </source>
</evidence>
<keyword evidence="2" id="KW-1185">Reference proteome</keyword>
<protein>
    <submittedName>
        <fullName evidence="1">Uncharacterized protein</fullName>
    </submittedName>
</protein>
<organism evidence="1 2">
    <name type="scientific">Lipomyces starkeyi NRRL Y-11557</name>
    <dbReference type="NCBI Taxonomy" id="675824"/>
    <lineage>
        <taxon>Eukaryota</taxon>
        <taxon>Fungi</taxon>
        <taxon>Dikarya</taxon>
        <taxon>Ascomycota</taxon>
        <taxon>Saccharomycotina</taxon>
        <taxon>Lipomycetes</taxon>
        <taxon>Lipomycetales</taxon>
        <taxon>Lipomycetaceae</taxon>
        <taxon>Lipomyces</taxon>
    </lineage>
</organism>
<evidence type="ECO:0000313" key="1">
    <source>
        <dbReference type="EMBL" id="ODQ76168.1"/>
    </source>
</evidence>
<proteinExistence type="predicted"/>
<dbReference type="Proteomes" id="UP000094385">
    <property type="component" value="Unassembled WGS sequence"/>
</dbReference>